<dbReference type="RefSeq" id="XP_046596500.1">
    <property type="nucleotide sequence ID" value="XM_046740544.1"/>
</dbReference>
<dbReference type="InterPro" id="IPR056585">
    <property type="entry name" value="Leprecan_dom"/>
</dbReference>
<dbReference type="Gene3D" id="1.25.40.10">
    <property type="entry name" value="Tetratricopeptide repeat domain"/>
    <property type="match status" value="2"/>
</dbReference>
<dbReference type="PANTHER" id="PTHR13986:SF8">
    <property type="entry name" value="PROLYL 3-HYDROXYLASE 1-LIKE PROTEIN"/>
    <property type="match status" value="1"/>
</dbReference>
<dbReference type="OrthoDB" id="8517835at2759"/>
<evidence type="ECO:0000313" key="7">
    <source>
        <dbReference type="Proteomes" id="UP000829291"/>
    </source>
</evidence>
<accession>A0A6J0CC82</accession>
<keyword evidence="3" id="KW-0325">Glycoprotein</keyword>
<evidence type="ECO:0000256" key="5">
    <source>
        <dbReference type="SAM" id="SignalP"/>
    </source>
</evidence>
<dbReference type="PANTHER" id="PTHR13986">
    <property type="entry name" value="PROTEIN LYSINE HYDROXYLATION COMPLEX COMPONENT"/>
    <property type="match status" value="1"/>
</dbReference>
<feature type="region of interest" description="Disordered" evidence="4">
    <location>
        <begin position="59"/>
        <end position="83"/>
    </location>
</feature>
<dbReference type="InterPro" id="IPR052284">
    <property type="entry name" value="Collagen_mod_leprecan"/>
</dbReference>
<dbReference type="Proteomes" id="UP000829291">
    <property type="component" value="Chromosome 5"/>
</dbReference>
<keyword evidence="7" id="KW-1185">Reference proteome</keyword>
<evidence type="ECO:0000256" key="3">
    <source>
        <dbReference type="ARBA" id="ARBA00023180"/>
    </source>
</evidence>
<dbReference type="GO" id="GO:0005518">
    <property type="term" value="F:collagen binding"/>
    <property type="evidence" value="ECO:0007669"/>
    <property type="project" value="TreeGrafter"/>
</dbReference>
<dbReference type="GO" id="GO:0005783">
    <property type="term" value="C:endoplasmic reticulum"/>
    <property type="evidence" value="ECO:0007669"/>
    <property type="project" value="TreeGrafter"/>
</dbReference>
<keyword evidence="2 5" id="KW-0732">Signal</keyword>
<dbReference type="GO" id="GO:0030199">
    <property type="term" value="P:collagen fibril organization"/>
    <property type="evidence" value="ECO:0007669"/>
    <property type="project" value="TreeGrafter"/>
</dbReference>
<reference evidence="8" key="1">
    <citation type="submission" date="2025-04" db="UniProtKB">
        <authorList>
            <consortium name="RefSeq"/>
        </authorList>
    </citation>
    <scope>IDENTIFICATION</scope>
    <source>
        <tissue evidence="9">Thorax and Abdomen</tissue>
        <tissue evidence="8">Whole body</tissue>
    </source>
</reference>
<comment type="similarity">
    <text evidence="1">Belongs to the leprecan family.</text>
</comment>
<dbReference type="GeneID" id="107228124"/>
<evidence type="ECO:0000256" key="1">
    <source>
        <dbReference type="ARBA" id="ARBA00006487"/>
    </source>
</evidence>
<protein>
    <submittedName>
        <fullName evidence="9">Prolyl 3-hydroxylase 1 isoform X1</fullName>
    </submittedName>
    <submittedName>
        <fullName evidence="8">Prolyl 3-hydroxylase 1-like isoform X1</fullName>
    </submittedName>
</protein>
<proteinExistence type="inferred from homology"/>
<feature type="chain" id="PRO_5044636930" evidence="5">
    <location>
        <begin position="26"/>
        <end position="423"/>
    </location>
</feature>
<evidence type="ECO:0000313" key="8">
    <source>
        <dbReference type="RefSeq" id="XP_015524981.1"/>
    </source>
</evidence>
<evidence type="ECO:0000313" key="9">
    <source>
        <dbReference type="RefSeq" id="XP_046596500.1"/>
    </source>
</evidence>
<dbReference type="SUPFAM" id="SSF48452">
    <property type="entry name" value="TPR-like"/>
    <property type="match status" value="1"/>
</dbReference>
<evidence type="ECO:0000256" key="4">
    <source>
        <dbReference type="SAM" id="MobiDB-lite"/>
    </source>
</evidence>
<organism evidence="7 8">
    <name type="scientific">Neodiprion lecontei</name>
    <name type="common">Redheaded pine sawfly</name>
    <dbReference type="NCBI Taxonomy" id="441921"/>
    <lineage>
        <taxon>Eukaryota</taxon>
        <taxon>Metazoa</taxon>
        <taxon>Ecdysozoa</taxon>
        <taxon>Arthropoda</taxon>
        <taxon>Hexapoda</taxon>
        <taxon>Insecta</taxon>
        <taxon>Pterygota</taxon>
        <taxon>Neoptera</taxon>
        <taxon>Endopterygota</taxon>
        <taxon>Hymenoptera</taxon>
        <taxon>Tenthredinoidea</taxon>
        <taxon>Diprionidae</taxon>
        <taxon>Diprioninae</taxon>
        <taxon>Neodiprion</taxon>
    </lineage>
</organism>
<dbReference type="KEGG" id="nlo:107228124"/>
<name>A0A6J0CC82_NEOLC</name>
<dbReference type="AlphaFoldDB" id="A0A6J0CC82"/>
<dbReference type="RefSeq" id="XP_015524981.1">
    <property type="nucleotide sequence ID" value="XM_015669495.1"/>
</dbReference>
<evidence type="ECO:0000259" key="6">
    <source>
        <dbReference type="Pfam" id="PF23557"/>
    </source>
</evidence>
<feature type="signal peptide" evidence="5">
    <location>
        <begin position="1"/>
        <end position="25"/>
    </location>
</feature>
<dbReference type="InterPro" id="IPR011990">
    <property type="entry name" value="TPR-like_helical_dom_sf"/>
</dbReference>
<feature type="domain" description="Leprecan-like alpha-helical" evidence="6">
    <location>
        <begin position="85"/>
        <end position="381"/>
    </location>
</feature>
<feature type="compositionally biased region" description="Basic and acidic residues" evidence="4">
    <location>
        <begin position="65"/>
        <end position="83"/>
    </location>
</feature>
<gene>
    <name evidence="8 9" type="primary">LOC107228124</name>
</gene>
<sequence>MRAFDQYVVFALITIFFTVAIATSAASDELSNDVDGQETVSVVQDEILQDLPSEKIATESAHVAGKQDTDRPVNGSKTEEDPNKLDNLFETGVESYLNDDWQGCIDDFHKALNSYKMHKKTVADCRRQCRAEVNDVEPIFPYDIEDMHFFERKVRETLCLMKCKKIVRNKDNDRQLPVHVERKYIERKAYEFLHICYYKTKRYQDAANAIFTFLTIHPTDNQTLRNMQFYIDLPEVVQEDIVDLESDPFQAMYKDGVIAYYEENYPEVIEQLENSLKAYMKAEEDCRLYCEGPFDQGWLPDFTMSIANHFAFGLKCKRSCSYALNKLNGEQRHDLLISHYHYLQYAYFKIGKFKEACAAVESFLLFIPTDETVLRNKRYFMELPEVKEEYFKPREEAESYFKRQEYELRILLYIQEQFNSAKN</sequence>
<evidence type="ECO:0000256" key="2">
    <source>
        <dbReference type="ARBA" id="ARBA00022729"/>
    </source>
</evidence>
<dbReference type="Pfam" id="PF23557">
    <property type="entry name" value="TPR_leprecan"/>
    <property type="match status" value="1"/>
</dbReference>